<evidence type="ECO:0000256" key="1">
    <source>
        <dbReference type="SAM" id="SignalP"/>
    </source>
</evidence>
<dbReference type="RefSeq" id="WP_062091355.1">
    <property type="nucleotide sequence ID" value="NZ_FCOK02000071.1"/>
</dbReference>
<dbReference type="Gene3D" id="2.130.10.10">
    <property type="entry name" value="YVTN repeat-like/Quinoprotein amine dehydrogenase"/>
    <property type="match status" value="2"/>
</dbReference>
<dbReference type="PANTHER" id="PTHR47197:SF3">
    <property type="entry name" value="DIHYDRO-HEME D1 DEHYDROGENASE"/>
    <property type="match status" value="1"/>
</dbReference>
<dbReference type="OrthoDB" id="108285at2"/>
<protein>
    <submittedName>
        <fullName evidence="2">YVTN beta-propeller repeat-containing protein</fullName>
    </submittedName>
</protein>
<dbReference type="InterPro" id="IPR015943">
    <property type="entry name" value="WD40/YVTN_repeat-like_dom_sf"/>
</dbReference>
<evidence type="ECO:0000313" key="3">
    <source>
        <dbReference type="Proteomes" id="UP000054683"/>
    </source>
</evidence>
<accession>A0A158J664</accession>
<organism evidence="2 3">
    <name type="scientific">Caballeronia udeis</name>
    <dbReference type="NCBI Taxonomy" id="1232866"/>
    <lineage>
        <taxon>Bacteria</taxon>
        <taxon>Pseudomonadati</taxon>
        <taxon>Pseudomonadota</taxon>
        <taxon>Betaproteobacteria</taxon>
        <taxon>Burkholderiales</taxon>
        <taxon>Burkholderiaceae</taxon>
        <taxon>Caballeronia</taxon>
    </lineage>
</organism>
<gene>
    <name evidence="2" type="ORF">AWB69_07169</name>
</gene>
<proteinExistence type="predicted"/>
<feature type="signal peptide" evidence="1">
    <location>
        <begin position="1"/>
        <end position="33"/>
    </location>
</feature>
<dbReference type="PANTHER" id="PTHR47197">
    <property type="entry name" value="PROTEIN NIRF"/>
    <property type="match status" value="1"/>
</dbReference>
<keyword evidence="1" id="KW-0732">Signal</keyword>
<dbReference type="SUPFAM" id="SSF51004">
    <property type="entry name" value="C-terminal (heme d1) domain of cytochrome cd1-nitrite reductase"/>
    <property type="match status" value="1"/>
</dbReference>
<evidence type="ECO:0000313" key="2">
    <source>
        <dbReference type="EMBL" id="SAL63811.1"/>
    </source>
</evidence>
<dbReference type="AlphaFoldDB" id="A0A158J664"/>
<feature type="chain" id="PRO_5008502041" evidence="1">
    <location>
        <begin position="34"/>
        <end position="347"/>
    </location>
</feature>
<dbReference type="InterPro" id="IPR011048">
    <property type="entry name" value="Haem_d1_sf"/>
</dbReference>
<dbReference type="EMBL" id="FCOK02000071">
    <property type="protein sequence ID" value="SAL63811.1"/>
    <property type="molecule type" value="Genomic_DNA"/>
</dbReference>
<dbReference type="InterPro" id="IPR051200">
    <property type="entry name" value="Host-pathogen_enzymatic-act"/>
</dbReference>
<dbReference type="Proteomes" id="UP000054683">
    <property type="component" value="Unassembled WGS sequence"/>
</dbReference>
<sequence>MNALWTRPAARGLFAVACAIAAALGGAVFSASGADDGLETGNLPLTHLSDVALGGRPTRLDYASLDPERHLLFIAHLGDGEVVAFDTHAARVIARIPDVASAHGVLAIPAMSRLYASATGSNEIVAIDETTLRITARMPGGSYPDGMAYAPDAHKLYVSDETGETETVIDIRSNTRIATIPLSGEVGNTQYDPVSRHIFVNVQSRQQLAEIDPATDSVIARIDLPGARGNHGLLIDPELRLAFIACEGNDKLLVLDMRTMRVTSSFEVGNDPDVLAFDPQLHLLYVAGEAGIVSMFKADAGNVSKIGDGRVGPNAHVVAVDESTHRAYFPLKNVQGKAMLRIMAPQG</sequence>
<name>A0A158J664_9BURK</name>
<reference evidence="2 3" key="1">
    <citation type="submission" date="2016-01" db="EMBL/GenBank/DDBJ databases">
        <authorList>
            <person name="Oliw E.H."/>
        </authorList>
    </citation>
    <scope>NUCLEOTIDE SEQUENCE [LARGE SCALE GENOMIC DNA]</scope>
    <source>
        <strain evidence="2">LMG 27134</strain>
    </source>
</reference>